<dbReference type="Gene3D" id="6.10.250.290">
    <property type="match status" value="1"/>
</dbReference>
<evidence type="ECO:0000256" key="2">
    <source>
        <dbReference type="ARBA" id="ARBA00022980"/>
    </source>
</evidence>
<evidence type="ECO:0000256" key="1">
    <source>
        <dbReference type="ARBA" id="ARBA00008889"/>
    </source>
</evidence>
<organism evidence="4">
    <name type="scientific">Paulinella micropora</name>
    <dbReference type="NCBI Taxonomy" id="1928728"/>
    <lineage>
        <taxon>Eukaryota</taxon>
        <taxon>Sar</taxon>
        <taxon>Rhizaria</taxon>
        <taxon>Cercozoa</taxon>
        <taxon>Imbricatea</taxon>
        <taxon>Silicofilosea</taxon>
        <taxon>Euglyphida</taxon>
        <taxon>Paulinellidae</taxon>
        <taxon>Paulinella</taxon>
    </lineage>
</organism>
<comment type="similarity">
    <text evidence="1">Belongs to the universal ribosomal protein uL10 family.</text>
</comment>
<evidence type="ECO:0000256" key="3">
    <source>
        <dbReference type="ARBA" id="ARBA00023274"/>
    </source>
</evidence>
<dbReference type="Gene3D" id="3.30.70.1730">
    <property type="match status" value="1"/>
</dbReference>
<dbReference type="Pfam" id="PF00466">
    <property type="entry name" value="Ribosomal_L10"/>
    <property type="match status" value="1"/>
</dbReference>
<dbReference type="PANTHER" id="PTHR11560">
    <property type="entry name" value="39S RIBOSOMAL PROTEIN L10, MITOCHONDRIAL"/>
    <property type="match status" value="1"/>
</dbReference>
<protein>
    <submittedName>
        <fullName evidence="4">50S ribosomal protein L10</fullName>
    </submittedName>
</protein>
<dbReference type="InterPro" id="IPR022973">
    <property type="entry name" value="Ribosomal_uL10_bac"/>
</dbReference>
<reference evidence="4" key="1">
    <citation type="journal article" date="2017" name="Protist">
        <title>Diversity of the Photosynthetic Paulinella Species, with the Description of Paulinella micropora sp. nov. and the Chromatophore Genome Sequence for strain KR01.</title>
        <authorList>
            <person name="Lhee D."/>
            <person name="Yang E.C."/>
            <person name="Kim J.I."/>
            <person name="Nakayama T."/>
            <person name="Zuccarello G."/>
            <person name="Andersen R.A."/>
            <person name="Yoon H.S."/>
        </authorList>
    </citation>
    <scope>NUCLEOTIDE SEQUENCE</scope>
    <source>
        <strain evidence="5">FK01</strain>
        <strain evidence="4">KR01</strain>
    </source>
</reference>
<geneLocation type="plastid" evidence="4"/>
<keyword evidence="2 4" id="KW-0689">Ribosomal protein</keyword>
<dbReference type="InterPro" id="IPR043141">
    <property type="entry name" value="Ribosomal_uL10-like_sf"/>
</dbReference>
<dbReference type="CDD" id="cd05797">
    <property type="entry name" value="Ribosomal_L10"/>
    <property type="match status" value="1"/>
</dbReference>
<dbReference type="HAMAP" id="MF_00362">
    <property type="entry name" value="Ribosomal_uL10"/>
    <property type="match status" value="1"/>
</dbReference>
<gene>
    <name evidence="4" type="primary">rplJ</name>
    <name evidence="4" type="ORF">PCKR_350</name>
    <name evidence="5" type="ORF">PFK_350</name>
</gene>
<dbReference type="InterPro" id="IPR047865">
    <property type="entry name" value="Ribosomal_uL10_bac_type"/>
</dbReference>
<evidence type="ECO:0000313" key="5">
    <source>
        <dbReference type="EMBL" id="AQX44904.1"/>
    </source>
</evidence>
<dbReference type="SUPFAM" id="SSF160369">
    <property type="entry name" value="Ribosomal protein L10-like"/>
    <property type="match status" value="1"/>
</dbReference>
<sequence length="189" mass="20412">MCPACFVPTIRSNLMGRTLENKQQIVNELRQLLEQSEMALVLDYQGLSIKEISDLRTRLRASNGICKVTKNTLMRRAIDGDSSWSDLQSLLTGTNAFILVKGDVGGAVKAVQAFQKDTKKSETKGGLFEGKLLSQSEIKAIGELPTKEVLMAQIAGALNSVVTQVAVGIKEVPSGLARALKQHAEGVDN</sequence>
<proteinExistence type="inferred from homology"/>
<keyword evidence="3" id="KW-0687">Ribonucleoprotein</keyword>
<accession>A0A1L5YBR1</accession>
<dbReference type="EMBL" id="KX897545">
    <property type="protein sequence ID" value="APP88137.1"/>
    <property type="molecule type" value="Genomic_DNA"/>
</dbReference>
<name>A0A1L5YBR1_9EUKA</name>
<dbReference type="InterPro" id="IPR001790">
    <property type="entry name" value="Ribosomal_uL10"/>
</dbReference>
<dbReference type="EMBL" id="KY124271">
    <property type="protein sequence ID" value="AQX44904.1"/>
    <property type="molecule type" value="Genomic_DNA"/>
</dbReference>
<evidence type="ECO:0000313" key="4">
    <source>
        <dbReference type="EMBL" id="APP88137.1"/>
    </source>
</evidence>
<dbReference type="AlphaFoldDB" id="A0A1L5YBR1"/>
<dbReference type="GO" id="GO:1990904">
    <property type="term" value="C:ribonucleoprotein complex"/>
    <property type="evidence" value="ECO:0007669"/>
    <property type="project" value="UniProtKB-KW"/>
</dbReference>
<keyword evidence="4" id="KW-0934">Plastid</keyword>
<dbReference type="NCBIfam" id="NF000955">
    <property type="entry name" value="PRK00099.1-1"/>
    <property type="match status" value="1"/>
</dbReference>
<dbReference type="GO" id="GO:0005840">
    <property type="term" value="C:ribosome"/>
    <property type="evidence" value="ECO:0007669"/>
    <property type="project" value="UniProtKB-KW"/>
</dbReference>